<reference evidence="1 2" key="1">
    <citation type="journal article" date="2020" name="Genome Biol. Evol.">
        <title>Rhizobium dioscoreae sp. nov., a plant growth-promoting bacterium isolated from yam (Dioscorea species).</title>
        <authorList>
            <person name="Ouyabe M."/>
            <person name="Tanaka N."/>
            <person name="Shiwa Y."/>
            <person name="Fujita N."/>
            <person name="Kikuno H."/>
            <person name="Babil P."/>
            <person name="Shiwachi H."/>
        </authorList>
    </citation>
    <scope>NUCLEOTIDE SEQUENCE [LARGE SCALE GENOMIC DNA]</scope>
    <source>
        <strain evidence="1 2">S-93</strain>
    </source>
</reference>
<name>A0ABQ0Z5U1_9HYPH</name>
<dbReference type="Proteomes" id="UP000390335">
    <property type="component" value="Unassembled WGS sequence"/>
</dbReference>
<keyword evidence="2" id="KW-1185">Reference proteome</keyword>
<evidence type="ECO:0000313" key="1">
    <source>
        <dbReference type="EMBL" id="GES50913.1"/>
    </source>
</evidence>
<dbReference type="EMBL" id="BLAJ01000004">
    <property type="protein sequence ID" value="GES50913.1"/>
    <property type="molecule type" value="Genomic_DNA"/>
</dbReference>
<evidence type="ECO:0000313" key="2">
    <source>
        <dbReference type="Proteomes" id="UP000390335"/>
    </source>
</evidence>
<sequence length="139" mass="15215">MFPALVAIHREEATEEIEIFRNAQRRIEIAAETLGHIGNAGTSETALMRVGHIAVEDVDVPLLRPCHPGSEREQRRLSNAVRANDACHAARRNNEIDPVECHFLPIAMRNAGEADNFARHWGNFTASCGGHAAAGSVRT</sequence>
<gene>
    <name evidence="1" type="ORF">RsS93_35270</name>
</gene>
<accession>A0ABQ0Z5U1</accession>
<protein>
    <submittedName>
        <fullName evidence="1">Uncharacterized protein</fullName>
    </submittedName>
</protein>
<organism evidence="1 2">
    <name type="scientific">Rhizobium dioscoreae</name>
    <dbReference type="NCBI Taxonomy" id="2653122"/>
    <lineage>
        <taxon>Bacteria</taxon>
        <taxon>Pseudomonadati</taxon>
        <taxon>Pseudomonadota</taxon>
        <taxon>Alphaproteobacteria</taxon>
        <taxon>Hyphomicrobiales</taxon>
        <taxon>Rhizobiaceae</taxon>
        <taxon>Rhizobium/Agrobacterium group</taxon>
        <taxon>Rhizobium</taxon>
    </lineage>
</organism>
<proteinExistence type="predicted"/>
<comment type="caution">
    <text evidence="1">The sequence shown here is derived from an EMBL/GenBank/DDBJ whole genome shotgun (WGS) entry which is preliminary data.</text>
</comment>